<dbReference type="STRING" id="1121387.GCA_000429885_01921"/>
<reference evidence="2 3" key="1">
    <citation type="submission" date="2017-06" db="EMBL/GenBank/DDBJ databases">
        <authorList>
            <consortium name="Pathogen Informatics"/>
        </authorList>
    </citation>
    <scope>NUCLEOTIDE SEQUENCE [LARGE SCALE GENOMIC DNA]</scope>
    <source>
        <strain evidence="2 3">NCTC13039</strain>
    </source>
</reference>
<gene>
    <name evidence="2" type="ORF">SAMEA4475696_01388</name>
</gene>
<protein>
    <submittedName>
        <fullName evidence="2">Uncharacterized protein</fullName>
    </submittedName>
</protein>
<name>A0A239VII6_9MICO</name>
<evidence type="ECO:0000313" key="3">
    <source>
        <dbReference type="Proteomes" id="UP000242637"/>
    </source>
</evidence>
<proteinExistence type="predicted"/>
<organism evidence="2 3">
    <name type="scientific">Dermatophilus congolensis</name>
    <dbReference type="NCBI Taxonomy" id="1863"/>
    <lineage>
        <taxon>Bacteria</taxon>
        <taxon>Bacillati</taxon>
        <taxon>Actinomycetota</taxon>
        <taxon>Actinomycetes</taxon>
        <taxon>Micrococcales</taxon>
        <taxon>Dermatophilaceae</taxon>
        <taxon>Dermatophilus</taxon>
    </lineage>
</organism>
<sequence length="104" mass="11273">MRIALSPRAQTHPTTELTAKLSTYTCIFLTLITTAATDQQQLTLTMMVGLAALALALQHKNPPATPRLTSPHAALQRLTPPPPPHPSRRICGHPCRPRAPSSPR</sequence>
<keyword evidence="3" id="KW-1185">Reference proteome</keyword>
<feature type="region of interest" description="Disordered" evidence="1">
    <location>
        <begin position="61"/>
        <end position="104"/>
    </location>
</feature>
<dbReference type="RefSeq" id="WP_028327868.1">
    <property type="nucleotide sequence ID" value="NZ_LT906453.1"/>
</dbReference>
<dbReference type="KEGG" id="dco:SAMEA4475696_1388"/>
<accession>A0A239VII6</accession>
<dbReference type="Proteomes" id="UP000242637">
    <property type="component" value="Chromosome 1"/>
</dbReference>
<evidence type="ECO:0000313" key="2">
    <source>
        <dbReference type="EMBL" id="SNV21922.1"/>
    </source>
</evidence>
<dbReference type="AlphaFoldDB" id="A0A239VII6"/>
<dbReference type="GeneID" id="63459608"/>
<evidence type="ECO:0000256" key="1">
    <source>
        <dbReference type="SAM" id="MobiDB-lite"/>
    </source>
</evidence>
<dbReference type="EMBL" id="LT906453">
    <property type="protein sequence ID" value="SNV21922.1"/>
    <property type="molecule type" value="Genomic_DNA"/>
</dbReference>